<protein>
    <recommendedName>
        <fullName evidence="3">XRE family transcriptional regulator</fullName>
    </recommendedName>
</protein>
<dbReference type="RefSeq" id="WP_184922568.1">
    <property type="nucleotide sequence ID" value="NZ_JACHMO010000001.1"/>
</dbReference>
<gene>
    <name evidence="1" type="ORF">F4560_004377</name>
</gene>
<dbReference type="InterPro" id="IPR035992">
    <property type="entry name" value="Ricin_B-like_lectins"/>
</dbReference>
<dbReference type="CDD" id="cd00161">
    <property type="entry name" value="beta-trefoil_Ricin-like"/>
    <property type="match status" value="1"/>
</dbReference>
<evidence type="ECO:0000313" key="1">
    <source>
        <dbReference type="EMBL" id="MBB5804609.1"/>
    </source>
</evidence>
<comment type="caution">
    <text evidence="1">The sequence shown here is derived from an EMBL/GenBank/DDBJ whole genome shotgun (WGS) entry which is preliminary data.</text>
</comment>
<evidence type="ECO:0000313" key="2">
    <source>
        <dbReference type="Proteomes" id="UP000552097"/>
    </source>
</evidence>
<sequence>MAEFVSMLRTLKDQSGLTLRGLEERATAQGEVLARSTVADMLRKDSLPRPELLAVYVRACGVEQPAPWLGARERLAIGVGEVVDVPEQGEPASSRSLWRRPSTVLAAVVAVALVVAALLMQRDPPETTAVVQTTAVRTTAVGTTAVGTTAVGSTGPGQTTAVEQTVEPGRELLSLPAEGAWGSIHAADAPELCLTEGRDSTGAHNAVVAALRPCDAPGPRVLLQPVRGEFTTIKWEHPEDKGLGCLTVLRSGPAAHLLEPWDKCAEDNVDQLFRVEHVRDQRFLIRSAGGSACIGLRGGAVVEGAEAVREPCADKPDQEFTVELTP</sequence>
<accession>A0A7W9HMQ4</accession>
<name>A0A7W9HMQ4_9PSEU</name>
<reference evidence="1 2" key="1">
    <citation type="submission" date="2020-08" db="EMBL/GenBank/DDBJ databases">
        <title>Sequencing the genomes of 1000 actinobacteria strains.</title>
        <authorList>
            <person name="Klenk H.-P."/>
        </authorList>
    </citation>
    <scope>NUCLEOTIDE SEQUENCE [LARGE SCALE GENOMIC DNA]</scope>
    <source>
        <strain evidence="1 2">DSM 45486</strain>
    </source>
</reference>
<dbReference type="SUPFAM" id="SSF50370">
    <property type="entry name" value="Ricin B-like lectins"/>
    <property type="match status" value="1"/>
</dbReference>
<dbReference type="Proteomes" id="UP000552097">
    <property type="component" value="Unassembled WGS sequence"/>
</dbReference>
<evidence type="ECO:0008006" key="3">
    <source>
        <dbReference type="Google" id="ProtNLM"/>
    </source>
</evidence>
<proteinExistence type="predicted"/>
<dbReference type="EMBL" id="JACHMO010000001">
    <property type="protein sequence ID" value="MBB5804609.1"/>
    <property type="molecule type" value="Genomic_DNA"/>
</dbReference>
<dbReference type="AlphaFoldDB" id="A0A7W9HMQ4"/>
<keyword evidence="2" id="KW-1185">Reference proteome</keyword>
<dbReference type="Gene3D" id="2.80.10.50">
    <property type="match status" value="1"/>
</dbReference>
<organism evidence="1 2">
    <name type="scientific">Saccharothrix ecbatanensis</name>
    <dbReference type="NCBI Taxonomy" id="1105145"/>
    <lineage>
        <taxon>Bacteria</taxon>
        <taxon>Bacillati</taxon>
        <taxon>Actinomycetota</taxon>
        <taxon>Actinomycetes</taxon>
        <taxon>Pseudonocardiales</taxon>
        <taxon>Pseudonocardiaceae</taxon>
        <taxon>Saccharothrix</taxon>
    </lineage>
</organism>